<dbReference type="OrthoDB" id="10455249at2759"/>
<proteinExistence type="predicted"/>
<evidence type="ECO:0000313" key="2">
    <source>
        <dbReference type="Proteomes" id="UP000886998"/>
    </source>
</evidence>
<comment type="caution">
    <text evidence="1">The sequence shown here is derived from an EMBL/GenBank/DDBJ whole genome shotgun (WGS) entry which is preliminary data.</text>
</comment>
<sequence length="83" mass="9345">MNTEQDGSFLKGRKNEQKGFQCNNRSTFTSLNTVTRWLQGTDVITVRSSSVISAESACQAIRRGQGGSLRDRTHLEELERELI</sequence>
<gene>
    <name evidence="1" type="ORF">TNIN_444011</name>
</gene>
<keyword evidence="2" id="KW-1185">Reference proteome</keyword>
<evidence type="ECO:0000313" key="1">
    <source>
        <dbReference type="EMBL" id="GFS31022.1"/>
    </source>
</evidence>
<protein>
    <submittedName>
        <fullName evidence="1">Uncharacterized protein</fullName>
    </submittedName>
</protein>
<organism evidence="1 2">
    <name type="scientific">Trichonephila inaurata madagascariensis</name>
    <dbReference type="NCBI Taxonomy" id="2747483"/>
    <lineage>
        <taxon>Eukaryota</taxon>
        <taxon>Metazoa</taxon>
        <taxon>Ecdysozoa</taxon>
        <taxon>Arthropoda</taxon>
        <taxon>Chelicerata</taxon>
        <taxon>Arachnida</taxon>
        <taxon>Araneae</taxon>
        <taxon>Araneomorphae</taxon>
        <taxon>Entelegynae</taxon>
        <taxon>Araneoidea</taxon>
        <taxon>Nephilidae</taxon>
        <taxon>Trichonephila</taxon>
        <taxon>Trichonephila inaurata</taxon>
    </lineage>
</organism>
<reference evidence="1" key="1">
    <citation type="submission" date="2020-08" db="EMBL/GenBank/DDBJ databases">
        <title>Multicomponent nature underlies the extraordinary mechanical properties of spider dragline silk.</title>
        <authorList>
            <person name="Kono N."/>
            <person name="Nakamura H."/>
            <person name="Mori M."/>
            <person name="Yoshida Y."/>
            <person name="Ohtoshi R."/>
            <person name="Malay A.D."/>
            <person name="Moran D.A.P."/>
            <person name="Tomita M."/>
            <person name="Numata K."/>
            <person name="Arakawa K."/>
        </authorList>
    </citation>
    <scope>NUCLEOTIDE SEQUENCE</scope>
</reference>
<dbReference type="EMBL" id="BMAV01024204">
    <property type="protein sequence ID" value="GFS31022.1"/>
    <property type="molecule type" value="Genomic_DNA"/>
</dbReference>
<accession>A0A8X6K8C4</accession>
<dbReference type="AlphaFoldDB" id="A0A8X6K8C4"/>
<name>A0A8X6K8C4_9ARAC</name>
<dbReference type="Proteomes" id="UP000886998">
    <property type="component" value="Unassembled WGS sequence"/>
</dbReference>